<dbReference type="InterPro" id="IPR017779">
    <property type="entry name" value="ABC_UrtB_bac"/>
</dbReference>
<keyword evidence="10" id="KW-0732">Signal</keyword>
<dbReference type="PANTHER" id="PTHR11795">
    <property type="entry name" value="BRANCHED-CHAIN AMINO ACID TRANSPORT SYSTEM PERMEASE PROTEIN LIVH"/>
    <property type="match status" value="1"/>
</dbReference>
<comment type="similarity">
    <text evidence="8">Belongs to the binding-protein-dependent transport system permease family. LivHM subfamily.</text>
</comment>
<organism evidence="11 12">
    <name type="scientific">Panacagrimonas perspica</name>
    <dbReference type="NCBI Taxonomy" id="381431"/>
    <lineage>
        <taxon>Bacteria</taxon>
        <taxon>Pseudomonadati</taxon>
        <taxon>Pseudomonadota</taxon>
        <taxon>Gammaproteobacteria</taxon>
        <taxon>Nevskiales</taxon>
        <taxon>Nevskiaceae</taxon>
        <taxon>Panacagrimonas</taxon>
    </lineage>
</organism>
<dbReference type="PANTHER" id="PTHR11795:SF447">
    <property type="entry name" value="ABC TRANSPORTER PERMEASE PROTEIN"/>
    <property type="match status" value="1"/>
</dbReference>
<evidence type="ECO:0000256" key="4">
    <source>
        <dbReference type="ARBA" id="ARBA00022692"/>
    </source>
</evidence>
<feature type="transmembrane region" description="Helical" evidence="9">
    <location>
        <begin position="286"/>
        <end position="312"/>
    </location>
</feature>
<protein>
    <submittedName>
        <fullName evidence="11">Amino acid/amide ABC transporter membrane protein 1 (HAAT family)</fullName>
    </submittedName>
</protein>
<feature type="transmembrane region" description="Helical" evidence="9">
    <location>
        <begin position="508"/>
        <end position="532"/>
    </location>
</feature>
<dbReference type="InterPro" id="IPR016024">
    <property type="entry name" value="ARM-type_fold"/>
</dbReference>
<evidence type="ECO:0000256" key="5">
    <source>
        <dbReference type="ARBA" id="ARBA00022970"/>
    </source>
</evidence>
<name>A0A4V3F6D2_9GAMM</name>
<dbReference type="RefSeq" id="WP_133880723.1">
    <property type="nucleotide sequence ID" value="NZ_MWIN01000030.1"/>
</dbReference>
<evidence type="ECO:0000256" key="9">
    <source>
        <dbReference type="SAM" id="Phobius"/>
    </source>
</evidence>
<reference evidence="11 12" key="1">
    <citation type="submission" date="2019-03" db="EMBL/GenBank/DDBJ databases">
        <title>Genomic Encyclopedia of Type Strains, Phase IV (KMG-IV): sequencing the most valuable type-strain genomes for metagenomic binning, comparative biology and taxonomic classification.</title>
        <authorList>
            <person name="Goeker M."/>
        </authorList>
    </citation>
    <scope>NUCLEOTIDE SEQUENCE [LARGE SCALE GENOMIC DNA]</scope>
    <source>
        <strain evidence="11 12">DSM 26377</strain>
    </source>
</reference>
<sequence>MKPIRPKLCLRHQLAILCAALGLAAFGASTAKADEAAAAPVEPAVAATTVAPAATNDLAALLAPLANANFAEKEAVAQKVAVSGHPNARPTLAAFLDGKLYARSSDGVVVVAEAVEGGEESLALTDPVTQKSLGTEPAEGLSKIGTNNSLRKSLKNLLAQIALTDPDPAVRLSAVKESMRALDETTVASFRATLAAENDTKVKRAIEVGLALADLESPEADTRLAAVRALDGELAPEVHNRLTTLVTPAEDGTLAEPDERVRLAANAALDNINFWRSVYGAAETMFFGLSLGSVLVLAAIGLAITFGVMGVINMAHGELIMLGAYTAYVMQLLIPDNHGLALLLSVPAAFLVSGAFGVAIERGIVRFLYGRPLETLLATFGLSLILQQLVRSVFSPNNRPVSIPEFMSGVWQVNDALALTYNRLYILVFSLMVFAALVAVLKRTPLGLQVRAVSLNRPMARAMGVRSAFVDAATFGLGAGIAGIAGVALSQLTNVGPNLGQAYIIDSFMVVVFGGVGNLWGTLIGGMSLGVINKLLEPYAGAVLAKILVLVALILFIQRKPRGLFPQKGRAAEGH</sequence>
<evidence type="ECO:0000256" key="3">
    <source>
        <dbReference type="ARBA" id="ARBA00022475"/>
    </source>
</evidence>
<evidence type="ECO:0000256" key="10">
    <source>
        <dbReference type="SAM" id="SignalP"/>
    </source>
</evidence>
<dbReference type="InterPro" id="IPR001851">
    <property type="entry name" value="ABC_transp_permease"/>
</dbReference>
<dbReference type="GO" id="GO:0006865">
    <property type="term" value="P:amino acid transport"/>
    <property type="evidence" value="ECO:0007669"/>
    <property type="project" value="UniProtKB-KW"/>
</dbReference>
<evidence type="ECO:0000313" key="12">
    <source>
        <dbReference type="Proteomes" id="UP000295341"/>
    </source>
</evidence>
<dbReference type="InterPro" id="IPR011989">
    <property type="entry name" value="ARM-like"/>
</dbReference>
<dbReference type="NCBIfam" id="TIGR03409">
    <property type="entry name" value="urea_trans_UrtB"/>
    <property type="match status" value="1"/>
</dbReference>
<feature type="transmembrane region" description="Helical" evidence="9">
    <location>
        <begin position="424"/>
        <end position="441"/>
    </location>
</feature>
<evidence type="ECO:0000256" key="7">
    <source>
        <dbReference type="ARBA" id="ARBA00023136"/>
    </source>
</evidence>
<dbReference type="Pfam" id="PF02653">
    <property type="entry name" value="BPD_transp_2"/>
    <property type="match status" value="1"/>
</dbReference>
<evidence type="ECO:0000256" key="8">
    <source>
        <dbReference type="ARBA" id="ARBA00037998"/>
    </source>
</evidence>
<evidence type="ECO:0000256" key="1">
    <source>
        <dbReference type="ARBA" id="ARBA00004429"/>
    </source>
</evidence>
<dbReference type="InterPro" id="IPR052157">
    <property type="entry name" value="BCAA_transport_permease"/>
</dbReference>
<dbReference type="GO" id="GO:0005886">
    <property type="term" value="C:plasma membrane"/>
    <property type="evidence" value="ECO:0007669"/>
    <property type="project" value="UniProtKB-SubCell"/>
</dbReference>
<keyword evidence="4 9" id="KW-0812">Transmembrane</keyword>
<evidence type="ECO:0000256" key="6">
    <source>
        <dbReference type="ARBA" id="ARBA00022989"/>
    </source>
</evidence>
<feature type="transmembrane region" description="Helical" evidence="9">
    <location>
        <begin position="468"/>
        <end position="488"/>
    </location>
</feature>
<comment type="caution">
    <text evidence="11">The sequence shown here is derived from an EMBL/GenBank/DDBJ whole genome shotgun (WGS) entry which is preliminary data.</text>
</comment>
<keyword evidence="2" id="KW-0813">Transport</keyword>
<dbReference type="SUPFAM" id="SSF48371">
    <property type="entry name" value="ARM repeat"/>
    <property type="match status" value="1"/>
</dbReference>
<dbReference type="GO" id="GO:0022857">
    <property type="term" value="F:transmembrane transporter activity"/>
    <property type="evidence" value="ECO:0007669"/>
    <property type="project" value="InterPro"/>
</dbReference>
<feature type="signal peptide" evidence="10">
    <location>
        <begin position="1"/>
        <end position="33"/>
    </location>
</feature>
<proteinExistence type="inferred from homology"/>
<feature type="transmembrane region" description="Helical" evidence="9">
    <location>
        <begin position="539"/>
        <end position="557"/>
    </location>
</feature>
<keyword evidence="5" id="KW-0029">Amino-acid transport</keyword>
<dbReference type="Gene3D" id="1.25.10.10">
    <property type="entry name" value="Leucine-rich Repeat Variant"/>
    <property type="match status" value="1"/>
</dbReference>
<dbReference type="EMBL" id="SOBT01000008">
    <property type="protein sequence ID" value="TDU32206.1"/>
    <property type="molecule type" value="Genomic_DNA"/>
</dbReference>
<accession>A0A4V3F6D2</accession>
<keyword evidence="6 9" id="KW-1133">Transmembrane helix</keyword>
<dbReference type="AlphaFoldDB" id="A0A4V3F6D2"/>
<dbReference type="Proteomes" id="UP000295341">
    <property type="component" value="Unassembled WGS sequence"/>
</dbReference>
<keyword evidence="7 9" id="KW-0472">Membrane</keyword>
<comment type="subcellular location">
    <subcellularLocation>
        <location evidence="1">Cell inner membrane</location>
        <topology evidence="1">Multi-pass membrane protein</topology>
    </subcellularLocation>
</comment>
<feature type="transmembrane region" description="Helical" evidence="9">
    <location>
        <begin position="372"/>
        <end position="390"/>
    </location>
</feature>
<evidence type="ECO:0000256" key="2">
    <source>
        <dbReference type="ARBA" id="ARBA00022448"/>
    </source>
</evidence>
<feature type="transmembrane region" description="Helical" evidence="9">
    <location>
        <begin position="319"/>
        <end position="334"/>
    </location>
</feature>
<keyword evidence="12" id="KW-1185">Reference proteome</keyword>
<dbReference type="CDD" id="cd06582">
    <property type="entry name" value="TM_PBP1_LivH_like"/>
    <property type="match status" value="1"/>
</dbReference>
<evidence type="ECO:0000313" key="11">
    <source>
        <dbReference type="EMBL" id="TDU32206.1"/>
    </source>
</evidence>
<dbReference type="OrthoDB" id="9807115at2"/>
<feature type="chain" id="PRO_5020576158" evidence="10">
    <location>
        <begin position="34"/>
        <end position="575"/>
    </location>
</feature>
<gene>
    <name evidence="11" type="ORF">DFR24_1595</name>
</gene>
<keyword evidence="3" id="KW-1003">Cell membrane</keyword>
<feature type="transmembrane region" description="Helical" evidence="9">
    <location>
        <begin position="340"/>
        <end position="360"/>
    </location>
</feature>